<dbReference type="OrthoDB" id="9761969at2"/>
<keyword evidence="6" id="KW-1185">Reference proteome</keyword>
<dbReference type="Pfam" id="PF00293">
    <property type="entry name" value="NUDIX"/>
    <property type="match status" value="1"/>
</dbReference>
<dbReference type="PANTHER" id="PTHR43736">
    <property type="entry name" value="ADP-RIBOSE PYROPHOSPHATASE"/>
    <property type="match status" value="1"/>
</dbReference>
<sequence>MRKPTLKPQVAVSIAARNADNGAFLLVKRGRAPSKGKWAFAGGRVEFGETLVDAAIRELHEETGLVASNVTFFAPVEIINNDAGADYHYILCVHTGTARGTPIAGDDAADVRWVALEDFDDFDVTDSTLDFAQRIARRDQSSNCD</sequence>
<dbReference type="Proteomes" id="UP000038011">
    <property type="component" value="Unassembled WGS sequence"/>
</dbReference>
<evidence type="ECO:0000256" key="2">
    <source>
        <dbReference type="ARBA" id="ARBA00022801"/>
    </source>
</evidence>
<dbReference type="InterPro" id="IPR015797">
    <property type="entry name" value="NUDIX_hydrolase-like_dom_sf"/>
</dbReference>
<keyword evidence="2 3" id="KW-0378">Hydrolase</keyword>
<dbReference type="RefSeq" id="WP_053998005.1">
    <property type="nucleotide sequence ID" value="NZ_JXMU01000003.1"/>
</dbReference>
<dbReference type="PROSITE" id="PS51462">
    <property type="entry name" value="NUDIX"/>
    <property type="match status" value="1"/>
</dbReference>
<accession>A0A0M9GP58</accession>
<dbReference type="STRING" id="1514904.SU32_03785"/>
<dbReference type="PANTHER" id="PTHR43736:SF1">
    <property type="entry name" value="DIHYDRONEOPTERIN TRIPHOSPHATE DIPHOSPHATASE"/>
    <property type="match status" value="1"/>
</dbReference>
<dbReference type="PROSITE" id="PS00893">
    <property type="entry name" value="NUDIX_BOX"/>
    <property type="match status" value="1"/>
</dbReference>
<evidence type="ECO:0000259" key="4">
    <source>
        <dbReference type="PROSITE" id="PS51462"/>
    </source>
</evidence>
<evidence type="ECO:0000256" key="1">
    <source>
        <dbReference type="ARBA" id="ARBA00001946"/>
    </source>
</evidence>
<dbReference type="SUPFAM" id="SSF55811">
    <property type="entry name" value="Nudix"/>
    <property type="match status" value="1"/>
</dbReference>
<dbReference type="CDD" id="cd04673">
    <property type="entry name" value="NUDIX_ADPRase"/>
    <property type="match status" value="1"/>
</dbReference>
<dbReference type="EMBL" id="JXMU01000003">
    <property type="protein sequence ID" value="KPB02380.1"/>
    <property type="molecule type" value="Genomic_DNA"/>
</dbReference>
<evidence type="ECO:0000313" key="6">
    <source>
        <dbReference type="Proteomes" id="UP000038011"/>
    </source>
</evidence>
<protein>
    <recommendedName>
        <fullName evidence="4">Nudix hydrolase domain-containing protein</fullName>
    </recommendedName>
</protein>
<comment type="cofactor">
    <cofactor evidence="1">
        <name>Mg(2+)</name>
        <dbReference type="ChEBI" id="CHEBI:18420"/>
    </cofactor>
</comment>
<comment type="caution">
    <text evidence="5">The sequence shown here is derived from an EMBL/GenBank/DDBJ whole genome shotgun (WGS) entry which is preliminary data.</text>
</comment>
<organism evidence="5 6">
    <name type="scientific">Ahrensia marina</name>
    <dbReference type="NCBI Taxonomy" id="1514904"/>
    <lineage>
        <taxon>Bacteria</taxon>
        <taxon>Pseudomonadati</taxon>
        <taxon>Pseudomonadota</taxon>
        <taxon>Alphaproteobacteria</taxon>
        <taxon>Hyphomicrobiales</taxon>
        <taxon>Ahrensiaceae</taxon>
        <taxon>Ahrensia</taxon>
    </lineage>
</organism>
<dbReference type="PATRIC" id="fig|1514904.3.peg.2470"/>
<dbReference type="Gene3D" id="3.90.79.10">
    <property type="entry name" value="Nucleoside Triphosphate Pyrophosphohydrolase"/>
    <property type="match status" value="1"/>
</dbReference>
<proteinExistence type="inferred from homology"/>
<comment type="similarity">
    <text evidence="3">Belongs to the Nudix hydrolase family.</text>
</comment>
<dbReference type="GO" id="GO:0016787">
    <property type="term" value="F:hydrolase activity"/>
    <property type="evidence" value="ECO:0007669"/>
    <property type="project" value="UniProtKB-KW"/>
</dbReference>
<dbReference type="InterPro" id="IPR020084">
    <property type="entry name" value="NUDIX_hydrolase_CS"/>
</dbReference>
<gene>
    <name evidence="5" type="ORF">SU32_03785</name>
</gene>
<dbReference type="AlphaFoldDB" id="A0A0M9GP58"/>
<dbReference type="InterPro" id="IPR000086">
    <property type="entry name" value="NUDIX_hydrolase_dom"/>
</dbReference>
<feature type="domain" description="Nudix hydrolase" evidence="4">
    <location>
        <begin position="7"/>
        <end position="137"/>
    </location>
</feature>
<name>A0A0M9GP58_9HYPH</name>
<evidence type="ECO:0000313" key="5">
    <source>
        <dbReference type="EMBL" id="KPB02380.1"/>
    </source>
</evidence>
<evidence type="ECO:0000256" key="3">
    <source>
        <dbReference type="RuleBase" id="RU003476"/>
    </source>
</evidence>
<dbReference type="InterPro" id="IPR020476">
    <property type="entry name" value="Nudix_hydrolase"/>
</dbReference>
<reference evidence="5 6" key="1">
    <citation type="submission" date="2015-01" db="EMBL/GenBank/DDBJ databases">
        <title>Ahrensia donghaiensis sp. nov., a novel dimethylsulphoniopropionate-cleavage bacterium isolated from seawater and emended descriptions of the genus Ahrensia and Ahrensia kielensis.</title>
        <authorList>
            <person name="Liu J."/>
        </authorList>
    </citation>
    <scope>NUCLEOTIDE SEQUENCE [LARGE SCALE GENOMIC DNA]</scope>
    <source>
        <strain evidence="5 6">LZD062</strain>
    </source>
</reference>
<dbReference type="PRINTS" id="PR00502">
    <property type="entry name" value="NUDIXFAMILY"/>
</dbReference>